<gene>
    <name evidence="3" type="ORF">WMY93_033019</name>
</gene>
<dbReference type="SUPFAM" id="SSF57756">
    <property type="entry name" value="Retrovirus zinc finger-like domains"/>
    <property type="match status" value="1"/>
</dbReference>
<keyword evidence="1" id="KW-0862">Zinc</keyword>
<evidence type="ECO:0000313" key="3">
    <source>
        <dbReference type="EMBL" id="KAK7880345.1"/>
    </source>
</evidence>
<dbReference type="InterPro" id="IPR001878">
    <property type="entry name" value="Znf_CCHC"/>
</dbReference>
<feature type="domain" description="CCHC-type" evidence="2">
    <location>
        <begin position="14"/>
        <end position="29"/>
    </location>
</feature>
<dbReference type="GO" id="GO:0003676">
    <property type="term" value="F:nucleic acid binding"/>
    <property type="evidence" value="ECO:0007669"/>
    <property type="project" value="InterPro"/>
</dbReference>
<keyword evidence="1" id="KW-0863">Zinc-finger</keyword>
<dbReference type="AlphaFoldDB" id="A0AAW0MJ74"/>
<dbReference type="InterPro" id="IPR036875">
    <property type="entry name" value="Znf_CCHC_sf"/>
</dbReference>
<keyword evidence="4" id="KW-1185">Reference proteome</keyword>
<dbReference type="PROSITE" id="PS50158">
    <property type="entry name" value="ZF_CCHC"/>
    <property type="match status" value="1"/>
</dbReference>
<evidence type="ECO:0000259" key="2">
    <source>
        <dbReference type="PROSITE" id="PS50158"/>
    </source>
</evidence>
<dbReference type="GO" id="GO:0008270">
    <property type="term" value="F:zinc ion binding"/>
    <property type="evidence" value="ECO:0007669"/>
    <property type="project" value="UniProtKB-KW"/>
</dbReference>
<evidence type="ECO:0000313" key="4">
    <source>
        <dbReference type="Proteomes" id="UP001460270"/>
    </source>
</evidence>
<sequence>MTYSVREYVPRPLRCFKCQRFGHLAQYCKGKRRCARCGDDHDYEECEKAKPPRCCNCGGGHSVAYGGCEVMRREVRVQQVRVQNKLSYAEAVQVVKQGQQEVRRTQMVLEPPESNSREFVKRLITFVAGVINATKEIKSKTERIQVIVKAAVSHLKIDDLRWEEVRDELEAEGDRRGGGE</sequence>
<comment type="caution">
    <text evidence="3">The sequence shown here is derived from an EMBL/GenBank/DDBJ whole genome shotgun (WGS) entry which is preliminary data.</text>
</comment>
<name>A0AAW0MJ74_9GOBI</name>
<protein>
    <recommendedName>
        <fullName evidence="2">CCHC-type domain-containing protein</fullName>
    </recommendedName>
</protein>
<dbReference type="EMBL" id="JBBPFD010000111">
    <property type="protein sequence ID" value="KAK7880345.1"/>
    <property type="molecule type" value="Genomic_DNA"/>
</dbReference>
<reference evidence="4" key="1">
    <citation type="submission" date="2024-04" db="EMBL/GenBank/DDBJ databases">
        <title>Salinicola lusitanus LLJ914,a marine bacterium isolated from the Okinawa Trough.</title>
        <authorList>
            <person name="Li J."/>
        </authorList>
    </citation>
    <scope>NUCLEOTIDE SEQUENCE [LARGE SCALE GENOMIC DNA]</scope>
</reference>
<proteinExistence type="predicted"/>
<organism evidence="3 4">
    <name type="scientific">Mugilogobius chulae</name>
    <name type="common">yellowstripe goby</name>
    <dbReference type="NCBI Taxonomy" id="88201"/>
    <lineage>
        <taxon>Eukaryota</taxon>
        <taxon>Metazoa</taxon>
        <taxon>Chordata</taxon>
        <taxon>Craniata</taxon>
        <taxon>Vertebrata</taxon>
        <taxon>Euteleostomi</taxon>
        <taxon>Actinopterygii</taxon>
        <taxon>Neopterygii</taxon>
        <taxon>Teleostei</taxon>
        <taxon>Neoteleostei</taxon>
        <taxon>Acanthomorphata</taxon>
        <taxon>Gobiaria</taxon>
        <taxon>Gobiiformes</taxon>
        <taxon>Gobioidei</taxon>
        <taxon>Gobiidae</taxon>
        <taxon>Gobionellinae</taxon>
        <taxon>Mugilogobius</taxon>
    </lineage>
</organism>
<keyword evidence="1" id="KW-0479">Metal-binding</keyword>
<dbReference type="Proteomes" id="UP001460270">
    <property type="component" value="Unassembled WGS sequence"/>
</dbReference>
<accession>A0AAW0MJ74</accession>
<evidence type="ECO:0000256" key="1">
    <source>
        <dbReference type="PROSITE-ProRule" id="PRU00047"/>
    </source>
</evidence>